<dbReference type="PIRSF" id="PIRSF012608">
    <property type="entry name" value="UCP012608"/>
    <property type="match status" value="1"/>
</dbReference>
<proteinExistence type="predicted"/>
<dbReference type="Proteomes" id="UP000320160">
    <property type="component" value="Unassembled WGS sequence"/>
</dbReference>
<reference evidence="1 2" key="1">
    <citation type="submission" date="2019-07" db="EMBL/GenBank/DDBJ databases">
        <authorList>
            <person name="Park M."/>
        </authorList>
    </citation>
    <scope>NUCLEOTIDE SEQUENCE [LARGE SCALE GENOMIC DNA]</scope>
    <source>
        <strain evidence="1 2">KCTC32445</strain>
    </source>
</reference>
<dbReference type="EMBL" id="VKKU01000001">
    <property type="protein sequence ID" value="TSB05415.1"/>
    <property type="molecule type" value="Genomic_DNA"/>
</dbReference>
<comment type="caution">
    <text evidence="1">The sequence shown here is derived from an EMBL/GenBank/DDBJ whole genome shotgun (WGS) entry which is preliminary data.</text>
</comment>
<dbReference type="AlphaFoldDB" id="A0A553WL25"/>
<protein>
    <submittedName>
        <fullName evidence="1">DUF2332 domain-containing protein</fullName>
    </submittedName>
</protein>
<organism evidence="1 2">
    <name type="scientific">Sphingorhabdus contaminans</name>
    <dbReference type="NCBI Taxonomy" id="1343899"/>
    <lineage>
        <taxon>Bacteria</taxon>
        <taxon>Pseudomonadati</taxon>
        <taxon>Pseudomonadota</taxon>
        <taxon>Alphaproteobacteria</taxon>
        <taxon>Sphingomonadales</taxon>
        <taxon>Sphingomonadaceae</taxon>
        <taxon>Sphingorhabdus</taxon>
    </lineage>
</organism>
<name>A0A553WL25_9SPHN</name>
<keyword evidence="2" id="KW-1185">Reference proteome</keyword>
<gene>
    <name evidence="1" type="ORF">FOM92_05475</name>
</gene>
<dbReference type="InterPro" id="IPR011200">
    <property type="entry name" value="UCP012608"/>
</dbReference>
<sequence>MDDQRVAQGIKVQAEHCRRNGAPVTARIVEAQLALMASDTMCGKRIVEWPGLPLEDAMPLRLAGGFHNLLLTGAESRLLPVYNGHITDQSDVDAIVVAVTTDHDQRLLPWLDGPPQTNEAGRSASFMAGLLWLADKTGPRFELNEIGASAGINTMMERYHYNLGGVEAGPAASPMRIKPEWRGPPPPSPKIEIVHISGCDQSPVDLSDPESALRVKSYVWPENSERLERMDAAISLAMQKRPELVKADALDWVLERLSSPQPAGITRVFNHSIVWQYIPADRRDAITAAIEAHGRNATAERPLAWMMLETNRETFRHELQIRYWPGPAQWHLLAEAQAHGAWVEWRAAQS</sequence>
<accession>A0A553WL25</accession>
<dbReference type="OrthoDB" id="7666987at2"/>
<evidence type="ECO:0000313" key="1">
    <source>
        <dbReference type="EMBL" id="TSB05415.1"/>
    </source>
</evidence>
<evidence type="ECO:0000313" key="2">
    <source>
        <dbReference type="Proteomes" id="UP000320160"/>
    </source>
</evidence>
<dbReference type="Pfam" id="PF10094">
    <property type="entry name" value="DUF2332"/>
    <property type="match status" value="1"/>
</dbReference>